<sequence>MDEPSATDRDVERTLRHALEIVSDGIWDWDMRSGHVTRSPGWYAMLGFPRNSLPEDVDTWENIIHPDDLPRVMQSFNAYLEGRSEVYEEEYRCRCQDGRYLWISDHGRFVEFDEDGQPTRMIGAHRDVHQRKLAELELQQRNQELLRINGDLEALVACRTEALAQANRALAEQVEAAIRLSETDPLTGIANRRCFETRLQREWQRFQRHHCPTGLVMLDLDHFKRINDEHGHAEGDRILQAVAEQIRAVLREEDCFARWGGEEFILLLPDTGPEALLQLARRLHRRIPEAGTDLPRRLSASFAVASLVAGEDITALLKRLDDGLYRAKQQRDCVIVCPSP</sequence>
<dbReference type="CDD" id="cd01949">
    <property type="entry name" value="GGDEF"/>
    <property type="match status" value="1"/>
</dbReference>
<dbReference type="SUPFAM" id="SSF55073">
    <property type="entry name" value="Nucleotide cyclase"/>
    <property type="match status" value="1"/>
</dbReference>
<dbReference type="PANTHER" id="PTHR45138">
    <property type="entry name" value="REGULATORY COMPONENTS OF SENSORY TRANSDUCTION SYSTEM"/>
    <property type="match status" value="1"/>
</dbReference>
<name>A0A679GHG9_9GAMM</name>
<protein>
    <recommendedName>
        <fullName evidence="3">diguanylate cyclase</fullName>
        <ecNumber evidence="3">2.7.7.65</ecNumber>
    </recommendedName>
</protein>
<dbReference type="AlphaFoldDB" id="A0A679GHG9"/>
<reference evidence="8 9" key="1">
    <citation type="journal article" date="2020" name="Microbiol. Resour. Announc.">
        <title>Complete genome sequence of Pseudomonas otitidis strain MrB4, isolated from Lake Biwa in Japan.</title>
        <authorList>
            <person name="Miyazaki K."/>
            <person name="Hase E."/>
            <person name="Maruya T."/>
        </authorList>
    </citation>
    <scope>NUCLEOTIDE SEQUENCE [LARGE SCALE GENOMIC DNA]</scope>
    <source>
        <strain evidence="8 9">MrB4</strain>
    </source>
</reference>
<dbReference type="InterPro" id="IPR013655">
    <property type="entry name" value="PAS_fold_3"/>
</dbReference>
<dbReference type="InterPro" id="IPR035965">
    <property type="entry name" value="PAS-like_dom_sf"/>
</dbReference>
<evidence type="ECO:0000256" key="1">
    <source>
        <dbReference type="ARBA" id="ARBA00001946"/>
    </source>
</evidence>
<dbReference type="GO" id="GO:0043709">
    <property type="term" value="P:cell adhesion involved in single-species biofilm formation"/>
    <property type="evidence" value="ECO:0007669"/>
    <property type="project" value="TreeGrafter"/>
</dbReference>
<dbReference type="InterPro" id="IPR000014">
    <property type="entry name" value="PAS"/>
</dbReference>
<dbReference type="InterPro" id="IPR029787">
    <property type="entry name" value="Nucleotide_cyclase"/>
</dbReference>
<feature type="domain" description="PAC" evidence="6">
    <location>
        <begin position="87"/>
        <end position="140"/>
    </location>
</feature>
<evidence type="ECO:0000256" key="2">
    <source>
        <dbReference type="ARBA" id="ARBA00004533"/>
    </source>
</evidence>
<dbReference type="EC" id="2.7.7.65" evidence="3"/>
<evidence type="ECO:0000313" key="8">
    <source>
        <dbReference type="EMBL" id="BCA26347.1"/>
    </source>
</evidence>
<dbReference type="KEGG" id="poj:PtoMrB4_03240"/>
<dbReference type="PANTHER" id="PTHR45138:SF9">
    <property type="entry name" value="DIGUANYLATE CYCLASE DGCM-RELATED"/>
    <property type="match status" value="1"/>
</dbReference>
<comment type="cofactor">
    <cofactor evidence="1">
        <name>Mg(2+)</name>
        <dbReference type="ChEBI" id="CHEBI:18420"/>
    </cofactor>
</comment>
<dbReference type="InterPro" id="IPR000160">
    <property type="entry name" value="GGDEF_dom"/>
</dbReference>
<evidence type="ECO:0000259" key="6">
    <source>
        <dbReference type="PROSITE" id="PS50113"/>
    </source>
</evidence>
<dbReference type="Proteomes" id="UP000501237">
    <property type="component" value="Chromosome"/>
</dbReference>
<dbReference type="SMART" id="SM00086">
    <property type="entry name" value="PAC"/>
    <property type="match status" value="1"/>
</dbReference>
<dbReference type="GO" id="GO:1902201">
    <property type="term" value="P:negative regulation of bacterial-type flagellum-dependent cell motility"/>
    <property type="evidence" value="ECO:0007669"/>
    <property type="project" value="TreeGrafter"/>
</dbReference>
<gene>
    <name evidence="8" type="ORF">PtoMrB4_03240</name>
</gene>
<dbReference type="Gene3D" id="3.30.450.20">
    <property type="entry name" value="PAS domain"/>
    <property type="match status" value="1"/>
</dbReference>
<feature type="domain" description="GGDEF" evidence="7">
    <location>
        <begin position="211"/>
        <end position="339"/>
    </location>
</feature>
<dbReference type="PROSITE" id="PS50113">
    <property type="entry name" value="PAC"/>
    <property type="match status" value="1"/>
</dbReference>
<dbReference type="SUPFAM" id="SSF55785">
    <property type="entry name" value="PYP-like sensor domain (PAS domain)"/>
    <property type="match status" value="1"/>
</dbReference>
<dbReference type="GeneID" id="57395534"/>
<evidence type="ECO:0000259" key="7">
    <source>
        <dbReference type="PROSITE" id="PS50887"/>
    </source>
</evidence>
<dbReference type="Pfam" id="PF00990">
    <property type="entry name" value="GGDEF"/>
    <property type="match status" value="1"/>
</dbReference>
<feature type="domain" description="PAS" evidence="5">
    <location>
        <begin position="11"/>
        <end position="83"/>
    </location>
</feature>
<dbReference type="SMART" id="SM00091">
    <property type="entry name" value="PAS"/>
    <property type="match status" value="1"/>
</dbReference>
<proteinExistence type="predicted"/>
<evidence type="ECO:0000256" key="4">
    <source>
        <dbReference type="ARBA" id="ARBA00034247"/>
    </source>
</evidence>
<dbReference type="EMBL" id="AP022642">
    <property type="protein sequence ID" value="BCA26347.1"/>
    <property type="molecule type" value="Genomic_DNA"/>
</dbReference>
<dbReference type="InterPro" id="IPR001610">
    <property type="entry name" value="PAC"/>
</dbReference>
<dbReference type="InterPro" id="IPR050469">
    <property type="entry name" value="Diguanylate_Cyclase"/>
</dbReference>
<dbReference type="NCBIfam" id="TIGR00254">
    <property type="entry name" value="GGDEF"/>
    <property type="match status" value="1"/>
</dbReference>
<evidence type="ECO:0000313" key="9">
    <source>
        <dbReference type="Proteomes" id="UP000501237"/>
    </source>
</evidence>
<dbReference type="NCBIfam" id="TIGR00229">
    <property type="entry name" value="sensory_box"/>
    <property type="match status" value="1"/>
</dbReference>
<evidence type="ECO:0000256" key="3">
    <source>
        <dbReference type="ARBA" id="ARBA00012528"/>
    </source>
</evidence>
<comment type="catalytic activity">
    <reaction evidence="4">
        <text>2 GTP = 3',3'-c-di-GMP + 2 diphosphate</text>
        <dbReference type="Rhea" id="RHEA:24898"/>
        <dbReference type="ChEBI" id="CHEBI:33019"/>
        <dbReference type="ChEBI" id="CHEBI:37565"/>
        <dbReference type="ChEBI" id="CHEBI:58805"/>
        <dbReference type="EC" id="2.7.7.65"/>
    </reaction>
</comment>
<dbReference type="RefSeq" id="WP_172432338.1">
    <property type="nucleotide sequence ID" value="NZ_AP022642.1"/>
</dbReference>
<dbReference type="InterPro" id="IPR043128">
    <property type="entry name" value="Rev_trsase/Diguanyl_cyclase"/>
</dbReference>
<organism evidence="8 9">
    <name type="scientific">Metapseudomonas otitidis</name>
    <dbReference type="NCBI Taxonomy" id="319939"/>
    <lineage>
        <taxon>Bacteria</taxon>
        <taxon>Pseudomonadati</taxon>
        <taxon>Pseudomonadota</taxon>
        <taxon>Gammaproteobacteria</taxon>
        <taxon>Pseudomonadales</taxon>
        <taxon>Pseudomonadaceae</taxon>
        <taxon>Metapseudomonas</taxon>
    </lineage>
</organism>
<dbReference type="PROSITE" id="PS50112">
    <property type="entry name" value="PAS"/>
    <property type="match status" value="1"/>
</dbReference>
<dbReference type="Gene3D" id="3.30.70.270">
    <property type="match status" value="1"/>
</dbReference>
<dbReference type="FunFam" id="3.30.70.270:FF:000001">
    <property type="entry name" value="Diguanylate cyclase domain protein"/>
    <property type="match status" value="1"/>
</dbReference>
<dbReference type="GO" id="GO:0005886">
    <property type="term" value="C:plasma membrane"/>
    <property type="evidence" value="ECO:0007669"/>
    <property type="project" value="UniProtKB-SubCell"/>
</dbReference>
<dbReference type="Pfam" id="PF08447">
    <property type="entry name" value="PAS_3"/>
    <property type="match status" value="1"/>
</dbReference>
<dbReference type="PROSITE" id="PS50887">
    <property type="entry name" value="GGDEF"/>
    <property type="match status" value="1"/>
</dbReference>
<comment type="subcellular location">
    <subcellularLocation>
        <location evidence="2">Cell inner membrane</location>
    </subcellularLocation>
</comment>
<dbReference type="GO" id="GO:0052621">
    <property type="term" value="F:diguanylate cyclase activity"/>
    <property type="evidence" value="ECO:0007669"/>
    <property type="project" value="UniProtKB-EC"/>
</dbReference>
<dbReference type="InterPro" id="IPR000700">
    <property type="entry name" value="PAS-assoc_C"/>
</dbReference>
<evidence type="ECO:0000259" key="5">
    <source>
        <dbReference type="PROSITE" id="PS50112"/>
    </source>
</evidence>
<dbReference type="CDD" id="cd00130">
    <property type="entry name" value="PAS"/>
    <property type="match status" value="1"/>
</dbReference>
<accession>A0A679GHG9</accession>
<dbReference type="SMART" id="SM00267">
    <property type="entry name" value="GGDEF"/>
    <property type="match status" value="1"/>
</dbReference>